<organism evidence="1 2">
    <name type="scientific">Phytophthora fragariaefolia</name>
    <dbReference type="NCBI Taxonomy" id="1490495"/>
    <lineage>
        <taxon>Eukaryota</taxon>
        <taxon>Sar</taxon>
        <taxon>Stramenopiles</taxon>
        <taxon>Oomycota</taxon>
        <taxon>Peronosporomycetes</taxon>
        <taxon>Peronosporales</taxon>
        <taxon>Peronosporaceae</taxon>
        <taxon>Phytophthora</taxon>
    </lineage>
</organism>
<reference evidence="1" key="1">
    <citation type="submission" date="2023-04" db="EMBL/GenBank/DDBJ databases">
        <title>Phytophthora fragariaefolia NBRC 109709.</title>
        <authorList>
            <person name="Ichikawa N."/>
            <person name="Sato H."/>
            <person name="Tonouchi N."/>
        </authorList>
    </citation>
    <scope>NUCLEOTIDE SEQUENCE</scope>
    <source>
        <strain evidence="1">NBRC 109709</strain>
    </source>
</reference>
<gene>
    <name evidence="1" type="ORF">Pfra01_001626000</name>
</gene>
<accession>A0A9W7CVU6</accession>
<dbReference type="AlphaFoldDB" id="A0A9W7CVU6"/>
<dbReference type="OrthoDB" id="162483at2759"/>
<comment type="caution">
    <text evidence="1">The sequence shown here is derived from an EMBL/GenBank/DDBJ whole genome shotgun (WGS) entry which is preliminary data.</text>
</comment>
<proteinExistence type="predicted"/>
<evidence type="ECO:0000313" key="2">
    <source>
        <dbReference type="Proteomes" id="UP001165121"/>
    </source>
</evidence>
<name>A0A9W7CVU6_9STRA</name>
<dbReference type="EMBL" id="BSXT01001816">
    <property type="protein sequence ID" value="GMF45428.1"/>
    <property type="molecule type" value="Genomic_DNA"/>
</dbReference>
<keyword evidence="2" id="KW-1185">Reference proteome</keyword>
<dbReference type="InterPro" id="IPR052727">
    <property type="entry name" value="Rab4/Rab5_effector"/>
</dbReference>
<protein>
    <submittedName>
        <fullName evidence="1">Unnamed protein product</fullName>
    </submittedName>
</protein>
<evidence type="ECO:0000313" key="1">
    <source>
        <dbReference type="EMBL" id="GMF45428.1"/>
    </source>
</evidence>
<dbReference type="PANTHER" id="PTHR13510:SF44">
    <property type="entry name" value="RABENOSYN-5"/>
    <property type="match status" value="1"/>
</dbReference>
<dbReference type="Proteomes" id="UP001165121">
    <property type="component" value="Unassembled WGS sequence"/>
</dbReference>
<dbReference type="PANTHER" id="PTHR13510">
    <property type="entry name" value="FYVE-FINGER-CONTAINING RAB5 EFFECTOR PROTEIN RABENOSYN-5-RELATED"/>
    <property type="match status" value="1"/>
</dbReference>
<dbReference type="Gene3D" id="3.30.530.20">
    <property type="match status" value="1"/>
</dbReference>
<dbReference type="InterPro" id="IPR023393">
    <property type="entry name" value="START-like_dom_sf"/>
</dbReference>
<sequence length="841" mass="94454">MDTVYPPEPFTLSAVDANALELLADQLVAETLRAHDEFLAQGRIVDLMRWKMVKEKNNMTAYRNRKRASSRFRRERVPRDETDVVMASPQLPSFYPAIDKKLQHALFETYPSLTFLEDDSEDELQDELGYVDVFEQNILEKARPERVPMVFCTGVTPGTVEDGALGFLADTEARSRTRNAGNRDVVVDDMRILVRIHGPSKDDPFRFLGVKWCCHSTPGAAGRFIKPRDYLVIESTGMALDSDGERFSYVLNHSIVLDEVPDYRNRLEHLQGSKSSFVDSRSKRCVRKELMEKRAATYPPMPLNVSAEDERSIKKIADRLVAETLRANEEFAAQGHVADPSCWKLIKEKNNIVAYLDIAKSRATSKRERFWSEDTVVVASSPQNPTLCTGDQDLQDLLHRGHLNTFDDSDSDDDKSLHHDEFTKFGAKGGSDTSVFEKFRPADVPVVFSSGVIPGTVEDMAFAFLADTDERSRTRFNTTKDSLVDDMRILAKIREPTKENPFQFLGIKWCSHTPGRAVSLVVKPRDYLIIESTGMAVDSNGERYSYLLNHSIEMDEVPTFREFGQVRTVFSTCHIIRPHKKKHSDGDFIEVFAKGFLILGGSFSMQYAATQLADGIVALPNTLEESYMKKLAWLVHDKLRWSSSSGSTSDTSTNSFTSCASSISAMEKAGTCSCCHAKLSSRLGGYLERASACSLCRQATCHKCTAKKALPVEGSRGRHMKKKEMEFCLTCYLRAKRLPAWNVAEPSYDTTTSNILLRFKVFALPIVGFAVQDVLNFVGFMDEANLKASATPIDQSVRAPSLTAPIRTTRLTKSMLRATRTRLVHSGVYLLCGELMTKEEY</sequence>